<keyword evidence="3 5" id="KW-1133">Transmembrane helix</keyword>
<dbReference type="InterPro" id="IPR051788">
    <property type="entry name" value="MFS_Transporter"/>
</dbReference>
<comment type="subcellular location">
    <subcellularLocation>
        <location evidence="1">Membrane</location>
        <topology evidence="1">Multi-pass membrane protein</topology>
    </subcellularLocation>
</comment>
<evidence type="ECO:0000313" key="7">
    <source>
        <dbReference type="EMBL" id="NIF22196.1"/>
    </source>
</evidence>
<dbReference type="EMBL" id="VWXF01000004">
    <property type="protein sequence ID" value="NIF22196.1"/>
    <property type="molecule type" value="Genomic_DNA"/>
</dbReference>
<dbReference type="PROSITE" id="PS50850">
    <property type="entry name" value="MFS"/>
    <property type="match status" value="1"/>
</dbReference>
<evidence type="ECO:0000256" key="2">
    <source>
        <dbReference type="ARBA" id="ARBA00022692"/>
    </source>
</evidence>
<feature type="transmembrane region" description="Helical" evidence="5">
    <location>
        <begin position="164"/>
        <end position="182"/>
    </location>
</feature>
<dbReference type="InterPro" id="IPR020846">
    <property type="entry name" value="MFS_dom"/>
</dbReference>
<keyword evidence="4 5" id="KW-0472">Membrane</keyword>
<feature type="transmembrane region" description="Helical" evidence="5">
    <location>
        <begin position="214"/>
        <end position="231"/>
    </location>
</feature>
<dbReference type="CDD" id="cd17393">
    <property type="entry name" value="MFS_MosC_like"/>
    <property type="match status" value="1"/>
</dbReference>
<dbReference type="PANTHER" id="PTHR23514">
    <property type="entry name" value="BYPASS OF STOP CODON PROTEIN 6"/>
    <property type="match status" value="1"/>
</dbReference>
<feature type="transmembrane region" description="Helical" evidence="5">
    <location>
        <begin position="43"/>
        <end position="62"/>
    </location>
</feature>
<gene>
    <name evidence="7" type="ORF">F3J40_11365</name>
</gene>
<organism evidence="7 8">
    <name type="scientific">Candidatus Pantoea multigeneris</name>
    <dbReference type="NCBI Taxonomy" id="2608357"/>
    <lineage>
        <taxon>Bacteria</taxon>
        <taxon>Pseudomonadati</taxon>
        <taxon>Pseudomonadota</taxon>
        <taxon>Gammaproteobacteria</taxon>
        <taxon>Enterobacterales</taxon>
        <taxon>Erwiniaceae</taxon>
        <taxon>Pantoea</taxon>
    </lineage>
</organism>
<dbReference type="InterPro" id="IPR036259">
    <property type="entry name" value="MFS_trans_sf"/>
</dbReference>
<dbReference type="Pfam" id="PF07690">
    <property type="entry name" value="MFS_1"/>
    <property type="match status" value="1"/>
</dbReference>
<feature type="transmembrane region" description="Helical" evidence="5">
    <location>
        <begin position="99"/>
        <end position="117"/>
    </location>
</feature>
<evidence type="ECO:0000256" key="1">
    <source>
        <dbReference type="ARBA" id="ARBA00004141"/>
    </source>
</evidence>
<comment type="caution">
    <text evidence="7">The sequence shown here is derived from an EMBL/GenBank/DDBJ whole genome shotgun (WGS) entry which is preliminary data.</text>
</comment>
<keyword evidence="8" id="KW-1185">Reference proteome</keyword>
<dbReference type="InterPro" id="IPR011701">
    <property type="entry name" value="MFS"/>
</dbReference>
<feature type="transmembrane region" description="Helical" evidence="5">
    <location>
        <begin position="288"/>
        <end position="313"/>
    </location>
</feature>
<evidence type="ECO:0000256" key="3">
    <source>
        <dbReference type="ARBA" id="ARBA00022989"/>
    </source>
</evidence>
<keyword evidence="2 5" id="KW-0812">Transmembrane</keyword>
<protein>
    <submittedName>
        <fullName evidence="7">MFS transporter</fullName>
    </submittedName>
</protein>
<reference evidence="7 8" key="1">
    <citation type="journal article" date="2019" name="bioRxiv">
        <title>Bacteria contribute to plant secondary compound degradation in a generalist herbivore system.</title>
        <authorList>
            <person name="Francoeur C.B."/>
            <person name="Khadempour L."/>
            <person name="Moreira-Soto R.D."/>
            <person name="Gotting K."/>
            <person name="Book A.J."/>
            <person name="Pinto-Tomas A.A."/>
            <person name="Keefover-Ring K."/>
            <person name="Currie C.R."/>
        </authorList>
    </citation>
    <scope>NUCLEOTIDE SEQUENCE [LARGE SCALE GENOMIC DNA]</scope>
    <source>
        <strain evidence="7">Acro-835</strain>
    </source>
</reference>
<sequence length="393" mass="41468">MSVSLLRQKAALYGLMFLPGFSWASWVTRTPAMRDTLHASTELMGLILFGFSCGSLFGVLSAGKVTHRFGIRTVMAAGFILLLMGLPVLAAGLALQSTALAFLGLALFGAGTGWIDISINIEGAAFEQSSGQTIMTTLHGFFSFGTLCGALLGMAMTALNISTALHFSLVFVVAVLMALMMWRQFPWSQPVEDEHAEQENYLTQVKAQLRDRRLLLLGVVILAMALAEGSANDWIPLLMIDGHNFGAAAGTLIYVGFTAGMTAGRFLGGFLVALFGRVWMLRASAASAAIGLALVIFSSQAWLAAAAVLFWGMGASLGFPLTISAAGEGKNSAVRVTIAATLGYIAFLVGPPALGFIGEHAGLRMAMLPVLIMVILALCCSTSARDEQQTQNA</sequence>
<feature type="transmembrane region" description="Helical" evidence="5">
    <location>
        <begin position="251"/>
        <end position="276"/>
    </location>
</feature>
<feature type="transmembrane region" description="Helical" evidence="5">
    <location>
        <begin position="138"/>
        <end position="158"/>
    </location>
</feature>
<name>A0ABX0RD03_9GAMM</name>
<evidence type="ECO:0000256" key="4">
    <source>
        <dbReference type="ARBA" id="ARBA00023136"/>
    </source>
</evidence>
<dbReference type="RefSeq" id="WP_167014687.1">
    <property type="nucleotide sequence ID" value="NZ_VWXF01000004.1"/>
</dbReference>
<dbReference type="Proteomes" id="UP001515683">
    <property type="component" value="Unassembled WGS sequence"/>
</dbReference>
<feature type="transmembrane region" description="Helical" evidence="5">
    <location>
        <begin position="74"/>
        <end position="93"/>
    </location>
</feature>
<feature type="domain" description="Major facilitator superfamily (MFS) profile" evidence="6">
    <location>
        <begin position="1"/>
        <end position="385"/>
    </location>
</feature>
<accession>A0ABX0RD03</accession>
<feature type="transmembrane region" description="Helical" evidence="5">
    <location>
        <begin position="366"/>
        <end position="384"/>
    </location>
</feature>
<evidence type="ECO:0000259" key="6">
    <source>
        <dbReference type="PROSITE" id="PS50850"/>
    </source>
</evidence>
<proteinExistence type="predicted"/>
<evidence type="ECO:0000313" key="8">
    <source>
        <dbReference type="Proteomes" id="UP001515683"/>
    </source>
</evidence>
<dbReference type="PANTHER" id="PTHR23514:SF13">
    <property type="entry name" value="INNER MEMBRANE PROTEIN YBJJ"/>
    <property type="match status" value="1"/>
</dbReference>
<feature type="transmembrane region" description="Helical" evidence="5">
    <location>
        <begin position="333"/>
        <end position="354"/>
    </location>
</feature>
<dbReference type="Gene3D" id="1.20.1250.20">
    <property type="entry name" value="MFS general substrate transporter like domains"/>
    <property type="match status" value="1"/>
</dbReference>
<evidence type="ECO:0000256" key="5">
    <source>
        <dbReference type="SAM" id="Phobius"/>
    </source>
</evidence>
<dbReference type="SUPFAM" id="SSF103473">
    <property type="entry name" value="MFS general substrate transporter"/>
    <property type="match status" value="1"/>
</dbReference>